<evidence type="ECO:0008006" key="3">
    <source>
        <dbReference type="Google" id="ProtNLM"/>
    </source>
</evidence>
<proteinExistence type="predicted"/>
<gene>
    <name evidence="1" type="ORF">WAX74_10590</name>
</gene>
<dbReference type="EMBL" id="JBAWSY010000006">
    <property type="protein sequence ID" value="MEI4770085.1"/>
    <property type="molecule type" value="Genomic_DNA"/>
</dbReference>
<comment type="caution">
    <text evidence="1">The sequence shown here is derived from an EMBL/GenBank/DDBJ whole genome shotgun (WGS) entry which is preliminary data.</text>
</comment>
<dbReference type="RefSeq" id="WP_336497642.1">
    <property type="nucleotide sequence ID" value="NZ_JBAWSY010000006.1"/>
</dbReference>
<accession>A0ABU8F505</accession>
<evidence type="ECO:0000313" key="1">
    <source>
        <dbReference type="EMBL" id="MEI4770085.1"/>
    </source>
</evidence>
<protein>
    <recommendedName>
        <fullName evidence="3">Group-specific protein</fullName>
    </recommendedName>
</protein>
<dbReference type="Proteomes" id="UP001364890">
    <property type="component" value="Unassembled WGS sequence"/>
</dbReference>
<keyword evidence="2" id="KW-1185">Reference proteome</keyword>
<evidence type="ECO:0000313" key="2">
    <source>
        <dbReference type="Proteomes" id="UP001364890"/>
    </source>
</evidence>
<organism evidence="1 2">
    <name type="scientific">Psychrobacillus mangrovi</name>
    <dbReference type="NCBI Taxonomy" id="3117745"/>
    <lineage>
        <taxon>Bacteria</taxon>
        <taxon>Bacillati</taxon>
        <taxon>Bacillota</taxon>
        <taxon>Bacilli</taxon>
        <taxon>Bacillales</taxon>
        <taxon>Bacillaceae</taxon>
        <taxon>Psychrobacillus</taxon>
    </lineage>
</organism>
<reference evidence="1 2" key="1">
    <citation type="submission" date="2024-01" db="EMBL/GenBank/DDBJ databases">
        <title>Seven novel Bacillus-like species.</title>
        <authorList>
            <person name="Liu G."/>
        </authorList>
    </citation>
    <scope>NUCLEOTIDE SEQUENCE [LARGE SCALE GENOMIC DNA]</scope>
    <source>
        <strain evidence="1 2">FJAT-51614</strain>
    </source>
</reference>
<name>A0ABU8F505_9BACI</name>
<sequence>MFDPTIFENLKVAFENQVYDLDNIERKIHITNREDQIDLSILAREFSVQFSLVDPQDVTAEIVLKATLDELAGEILELPVKNIGCTLLLRFYKRVQNFPIQCNIIEQTIKEIWEDDSKLTQTLSFLYNQEEPGYLDTIEVEFTRKINEEHMGEIEEFLEHVLETLEELHSI</sequence>